<evidence type="ECO:0000256" key="7">
    <source>
        <dbReference type="ARBA" id="ARBA00023055"/>
    </source>
</evidence>
<evidence type="ECO:0000313" key="13">
    <source>
        <dbReference type="Proteomes" id="UP000516314"/>
    </source>
</evidence>
<keyword evidence="5 10" id="KW-0256">Endoplasmic reticulum</keyword>
<dbReference type="AlphaFoldDB" id="A0A7G2DMM2"/>
<dbReference type="Pfam" id="PF04161">
    <property type="entry name" value="Arv1"/>
    <property type="match status" value="1"/>
</dbReference>
<dbReference type="EMBL" id="LR881466">
    <property type="protein sequence ID" value="CAD5311385.1"/>
    <property type="molecule type" value="Genomic_DNA"/>
</dbReference>
<sequence>MAASEHRCVGCGFRVKSLFIQYSPGNIRLMKCGNCKEVADEYIECERMIIFIDLILHRPKVYRHVLYNAINPATVNIQHLLWKCVVGEIHRQTYLKSPELIIDRSLLLRKSDEESSFSDSPVLLSIKVLIGVLSANAAFIISFAIATKGLLNEVSRRREIMLGIFISSYFKIFLLAMLVWEFPMSVIFIVDILLLTSNSMALKVMTESTMTRCIAVCLIAHLIRFLNRMIPSASSIVFCECHKKDEEAVEAEVEAPLDSYPENATTMARKQPKNDPANDGDEQ</sequence>
<evidence type="ECO:0000256" key="10">
    <source>
        <dbReference type="RuleBase" id="RU368065"/>
    </source>
</evidence>
<evidence type="ECO:0000256" key="4">
    <source>
        <dbReference type="ARBA" id="ARBA00022692"/>
    </source>
</evidence>
<dbReference type="GO" id="GO:0006665">
    <property type="term" value="P:sphingolipid metabolic process"/>
    <property type="evidence" value="ECO:0007669"/>
    <property type="project" value="UniProtKB-UniRule"/>
</dbReference>
<evidence type="ECO:0000256" key="11">
    <source>
        <dbReference type="SAM" id="MobiDB-lite"/>
    </source>
</evidence>
<evidence type="ECO:0000256" key="1">
    <source>
        <dbReference type="ARBA" id="ARBA00004477"/>
    </source>
</evidence>
<keyword evidence="9 10" id="KW-0472">Membrane</keyword>
<comment type="function">
    <text evidence="10">Regulates also the sphingolipid metabolism.</text>
</comment>
<dbReference type="InterPro" id="IPR007290">
    <property type="entry name" value="Arv1"/>
</dbReference>
<comment type="subcellular location">
    <subcellularLocation>
        <location evidence="1 10">Endoplasmic reticulum membrane</location>
        <topology evidence="1 10">Multi-pass membrane protein</topology>
    </subcellularLocation>
</comment>
<evidence type="ECO:0000256" key="3">
    <source>
        <dbReference type="ARBA" id="ARBA00022448"/>
    </source>
</evidence>
<feature type="region of interest" description="Disordered" evidence="11">
    <location>
        <begin position="252"/>
        <end position="283"/>
    </location>
</feature>
<dbReference type="GO" id="GO:0005789">
    <property type="term" value="C:endoplasmic reticulum membrane"/>
    <property type="evidence" value="ECO:0007669"/>
    <property type="project" value="UniProtKB-SubCell"/>
</dbReference>
<dbReference type="Proteomes" id="UP000516314">
    <property type="component" value="Chromosome 1"/>
</dbReference>
<proteinExistence type="inferred from homology"/>
<dbReference type="GO" id="GO:0016125">
    <property type="term" value="P:sterol metabolic process"/>
    <property type="evidence" value="ECO:0007669"/>
    <property type="project" value="UniProtKB-UniRule"/>
</dbReference>
<protein>
    <recommendedName>
        <fullName evidence="10">Protein ARV</fullName>
    </recommendedName>
</protein>
<keyword evidence="6 10" id="KW-1133">Transmembrane helix</keyword>
<dbReference type="GO" id="GO:0097036">
    <property type="term" value="P:regulation of plasma membrane sterol distribution"/>
    <property type="evidence" value="ECO:0007669"/>
    <property type="project" value="UniProtKB-UniRule"/>
</dbReference>
<keyword evidence="7 10" id="KW-0445">Lipid transport</keyword>
<keyword evidence="4 10" id="KW-0812">Transmembrane</keyword>
<dbReference type="PANTHER" id="PTHR14467:SF0">
    <property type="entry name" value="PROTEIN ARV1"/>
    <property type="match status" value="1"/>
</dbReference>
<gene>
    <name evidence="12" type="ORF">AT9943_LOCUS2</name>
</gene>
<keyword evidence="8 10" id="KW-0443">Lipid metabolism</keyword>
<feature type="transmembrane region" description="Helical" evidence="10">
    <location>
        <begin position="209"/>
        <end position="226"/>
    </location>
</feature>
<feature type="transmembrane region" description="Helical" evidence="10">
    <location>
        <begin position="172"/>
        <end position="197"/>
    </location>
</feature>
<evidence type="ECO:0000313" key="12">
    <source>
        <dbReference type="EMBL" id="CAD5311385.1"/>
    </source>
</evidence>
<comment type="function">
    <text evidence="10">Mediator of sterol homeostasis involved in sterol uptake, trafficking and distribution into membranes.</text>
</comment>
<comment type="similarity">
    <text evidence="2 10">Belongs to the ARV1 family.</text>
</comment>
<feature type="transmembrane region" description="Helical" evidence="10">
    <location>
        <begin position="128"/>
        <end position="151"/>
    </location>
</feature>
<dbReference type="GO" id="GO:0032366">
    <property type="term" value="P:intracellular sterol transport"/>
    <property type="evidence" value="ECO:0007669"/>
    <property type="project" value="UniProtKB-UniRule"/>
</dbReference>
<dbReference type="PANTHER" id="PTHR14467">
    <property type="entry name" value="ARV1"/>
    <property type="match status" value="1"/>
</dbReference>
<keyword evidence="10" id="KW-0746">Sphingolipid metabolism</keyword>
<reference evidence="12 13" key="1">
    <citation type="submission" date="2020-09" db="EMBL/GenBank/DDBJ databases">
        <authorList>
            <person name="Ashkenazy H."/>
        </authorList>
    </citation>
    <scope>NUCLEOTIDE SEQUENCE [LARGE SCALE GENOMIC DNA]</scope>
    <source>
        <strain evidence="13">cv. Cdm-0</strain>
    </source>
</reference>
<accession>A0A7G2DMM2</accession>
<evidence type="ECO:0000256" key="6">
    <source>
        <dbReference type="ARBA" id="ARBA00022989"/>
    </source>
</evidence>
<organism evidence="12 13">
    <name type="scientific">Arabidopsis thaliana</name>
    <name type="common">Mouse-ear cress</name>
    <dbReference type="NCBI Taxonomy" id="3702"/>
    <lineage>
        <taxon>Eukaryota</taxon>
        <taxon>Viridiplantae</taxon>
        <taxon>Streptophyta</taxon>
        <taxon>Embryophyta</taxon>
        <taxon>Tracheophyta</taxon>
        <taxon>Spermatophyta</taxon>
        <taxon>Magnoliopsida</taxon>
        <taxon>eudicotyledons</taxon>
        <taxon>Gunneridae</taxon>
        <taxon>Pentapetalae</taxon>
        <taxon>rosids</taxon>
        <taxon>malvids</taxon>
        <taxon>Brassicales</taxon>
        <taxon>Brassicaceae</taxon>
        <taxon>Camelineae</taxon>
        <taxon>Arabidopsis</taxon>
    </lineage>
</organism>
<evidence type="ECO:0000256" key="5">
    <source>
        <dbReference type="ARBA" id="ARBA00022824"/>
    </source>
</evidence>
<keyword evidence="3 10" id="KW-0813">Transport</keyword>
<name>A0A7G2DMM2_ARATH</name>
<evidence type="ECO:0000256" key="8">
    <source>
        <dbReference type="ARBA" id="ARBA00023098"/>
    </source>
</evidence>
<evidence type="ECO:0000256" key="2">
    <source>
        <dbReference type="ARBA" id="ARBA00009187"/>
    </source>
</evidence>
<evidence type="ECO:0000256" key="9">
    <source>
        <dbReference type="ARBA" id="ARBA00023136"/>
    </source>
</evidence>